<sequence>MQGVRIYEIPNCKMVSSGIGSFGEENFNLFLQWFSGRPQGVFPKDFLFFDEAGGGLHWLYLYEEGMEVPAEFGVIDFTGGLYAVTTDIDQKTDIDALNAQVDEFLNANGFERDKSRPDLGNIITPPAARETMGYSQMDYYTAIKAKG</sequence>
<reference evidence="1" key="1">
    <citation type="submission" date="2020-08" db="EMBL/GenBank/DDBJ databases">
        <title>Genome public.</title>
        <authorList>
            <person name="Liu C."/>
            <person name="Sun Q."/>
        </authorList>
    </citation>
    <scope>NUCLEOTIDE SEQUENCE</scope>
    <source>
        <strain evidence="1">NSJ-33</strain>
    </source>
</reference>
<comment type="caution">
    <text evidence="1">The sequence shown here is derived from an EMBL/GenBank/DDBJ whole genome shotgun (WGS) entry which is preliminary data.</text>
</comment>
<proteinExistence type="predicted"/>
<dbReference type="Proteomes" id="UP000610760">
    <property type="component" value="Unassembled WGS sequence"/>
</dbReference>
<organism evidence="1 2">
    <name type="scientific">Fumia xinanensis</name>
    <dbReference type="NCBI Taxonomy" id="2763659"/>
    <lineage>
        <taxon>Bacteria</taxon>
        <taxon>Bacillati</taxon>
        <taxon>Bacillota</taxon>
        <taxon>Clostridia</taxon>
        <taxon>Eubacteriales</taxon>
        <taxon>Oscillospiraceae</taxon>
        <taxon>Fumia</taxon>
    </lineage>
</organism>
<gene>
    <name evidence="1" type="ORF">H8710_08775</name>
</gene>
<dbReference type="AlphaFoldDB" id="A0A926I328"/>
<evidence type="ECO:0000313" key="2">
    <source>
        <dbReference type="Proteomes" id="UP000610760"/>
    </source>
</evidence>
<name>A0A926I328_9FIRM</name>
<dbReference type="RefSeq" id="WP_249295149.1">
    <property type="nucleotide sequence ID" value="NZ_JACRSV010000002.1"/>
</dbReference>
<accession>A0A926I328</accession>
<protein>
    <submittedName>
        <fullName evidence="1">AraC family transcriptional regulator</fullName>
    </submittedName>
</protein>
<keyword evidence="2" id="KW-1185">Reference proteome</keyword>
<dbReference type="EMBL" id="JACRSV010000002">
    <property type="protein sequence ID" value="MBC8560158.1"/>
    <property type="molecule type" value="Genomic_DNA"/>
</dbReference>
<evidence type="ECO:0000313" key="1">
    <source>
        <dbReference type="EMBL" id="MBC8560158.1"/>
    </source>
</evidence>